<keyword evidence="2" id="KW-1185">Reference proteome</keyword>
<organism evidence="1 2">
    <name type="scientific">Burkholderia mayonis</name>
    <dbReference type="NCBI Taxonomy" id="1385591"/>
    <lineage>
        <taxon>Bacteria</taxon>
        <taxon>Pseudomonadati</taxon>
        <taxon>Pseudomonadota</taxon>
        <taxon>Betaproteobacteria</taxon>
        <taxon>Burkholderiales</taxon>
        <taxon>Burkholderiaceae</taxon>
        <taxon>Burkholderia</taxon>
        <taxon>pseudomallei group</taxon>
    </lineage>
</organism>
<evidence type="ECO:0000313" key="2">
    <source>
        <dbReference type="Proteomes" id="UP000062519"/>
    </source>
</evidence>
<proteinExistence type="predicted"/>
<gene>
    <name evidence="1" type="ORF">WS70_10615</name>
</gene>
<protein>
    <submittedName>
        <fullName evidence="1">Uncharacterized protein</fullName>
    </submittedName>
</protein>
<evidence type="ECO:0000313" key="1">
    <source>
        <dbReference type="EMBL" id="AOJ03567.1"/>
    </source>
</evidence>
<dbReference type="KEGG" id="buu:WS70_10615"/>
<dbReference type="Proteomes" id="UP000062519">
    <property type="component" value="Chromosome 1"/>
</dbReference>
<sequence length="149" mass="16545">MPPFLSGIVSEQVYFRWLARKAVAHVRRDRKRFANDAIGAAYRQAIHEAVVASGGRDDYTGEELDWTLLSKYANAESQEGRHHYKAGFALLPTVDHVEASASAAVFKVCAWRTNDAKSDLSIDGFIALCARVLIHAGYRVEPPEQERAA</sequence>
<reference evidence="1 2" key="1">
    <citation type="submission" date="2015-12" db="EMBL/GenBank/DDBJ databases">
        <title>Diversity of Burkholderia near neighbor genomes.</title>
        <authorList>
            <person name="Sahl J."/>
            <person name="Wagner D."/>
            <person name="Keim P."/>
        </authorList>
    </citation>
    <scope>NUCLEOTIDE SEQUENCE [LARGE SCALE GENOMIC DNA]</scope>
    <source>
        <strain evidence="1 2">BDU6</strain>
    </source>
</reference>
<dbReference type="AlphaFoldDB" id="A0A1B4FIS3"/>
<dbReference type="EMBL" id="CP013386">
    <property type="protein sequence ID" value="AOJ03567.1"/>
    <property type="molecule type" value="Genomic_DNA"/>
</dbReference>
<accession>A0A1B4FIS3</accession>
<name>A0A1B4FIS3_9BURK</name>